<dbReference type="InterPro" id="IPR001783">
    <property type="entry name" value="Lumazine-bd"/>
</dbReference>
<dbReference type="NCBIfam" id="NF006767">
    <property type="entry name" value="PRK09289.1"/>
    <property type="match status" value="1"/>
</dbReference>
<keyword evidence="6" id="KW-0686">Riboflavin biosynthesis</keyword>
<keyword evidence="7" id="KW-0808">Transferase</keyword>
<keyword evidence="13" id="KW-1185">Reference proteome</keyword>
<evidence type="ECO:0000259" key="11">
    <source>
        <dbReference type="PROSITE" id="PS51177"/>
    </source>
</evidence>
<evidence type="ECO:0000256" key="8">
    <source>
        <dbReference type="ARBA" id="ARBA00022737"/>
    </source>
</evidence>
<comment type="caution">
    <text evidence="12">The sequence shown here is derived from an EMBL/GenBank/DDBJ whole genome shotgun (WGS) entry which is preliminary data.</text>
</comment>
<feature type="domain" description="Lumazine-binding" evidence="11">
    <location>
        <begin position="1"/>
        <end position="96"/>
    </location>
</feature>
<evidence type="ECO:0000256" key="10">
    <source>
        <dbReference type="PROSITE-ProRule" id="PRU00524"/>
    </source>
</evidence>
<comment type="pathway">
    <text evidence="3">Cofactor biosynthesis; riboflavin biosynthesis; riboflavin from 2-hydroxy-3-oxobutyl phosphate and 5-amino-6-(D-ribitylamino)uracil: step 2/2.</text>
</comment>
<evidence type="ECO:0000256" key="7">
    <source>
        <dbReference type="ARBA" id="ARBA00022679"/>
    </source>
</evidence>
<dbReference type="EC" id="2.5.1.9" evidence="4 9"/>
<dbReference type="Proteomes" id="UP001157114">
    <property type="component" value="Unassembled WGS sequence"/>
</dbReference>
<protein>
    <recommendedName>
        <fullName evidence="5 9">Riboflavin synthase</fullName>
        <ecNumber evidence="4 9">2.5.1.9</ecNumber>
    </recommendedName>
</protein>
<evidence type="ECO:0000256" key="1">
    <source>
        <dbReference type="ARBA" id="ARBA00000968"/>
    </source>
</evidence>
<dbReference type="InterPro" id="IPR017938">
    <property type="entry name" value="Riboflavin_synthase-like_b-brl"/>
</dbReference>
<evidence type="ECO:0000256" key="5">
    <source>
        <dbReference type="ARBA" id="ARBA00013950"/>
    </source>
</evidence>
<dbReference type="PIRSF" id="PIRSF000498">
    <property type="entry name" value="Riboflavin_syn_A"/>
    <property type="match status" value="1"/>
</dbReference>
<dbReference type="CDD" id="cd00402">
    <property type="entry name" value="Riboflavin_synthase_like"/>
    <property type="match status" value="1"/>
</dbReference>
<dbReference type="Gene3D" id="2.40.30.20">
    <property type="match status" value="2"/>
</dbReference>
<dbReference type="PANTHER" id="PTHR21098:SF12">
    <property type="entry name" value="RIBOFLAVIN SYNTHASE"/>
    <property type="match status" value="1"/>
</dbReference>
<keyword evidence="8" id="KW-0677">Repeat</keyword>
<dbReference type="NCBIfam" id="TIGR00187">
    <property type="entry name" value="ribE"/>
    <property type="match status" value="1"/>
</dbReference>
<comment type="function">
    <text evidence="2">Catalyzes the dismutation of two molecules of 6,7-dimethyl-8-ribityllumazine, resulting in the formation of riboflavin and 5-amino-6-(D-ribitylamino)uracil.</text>
</comment>
<evidence type="ECO:0000313" key="12">
    <source>
        <dbReference type="EMBL" id="GLX69043.1"/>
    </source>
</evidence>
<sequence>MFTGLVEEVGTLRRVKKQGEAMVLTLEASKVTEGVAMGDSISVNGVCLTVIAFDRTSFDADVMPETFRKSNLHQLRPGQEVNLERAMLAGGRFGGHIVQGHVDGVGVITGRETDANAVVFAIRLSDDEMLRYVIPKGSITIDGISLTVVGTNASGFSVSVIPHTLAETALQNKKAGDSVNIECDVIGKYVDHLLHYKPAKDNGRSGSGKESKISAAFLSENGFL</sequence>
<dbReference type="InterPro" id="IPR026017">
    <property type="entry name" value="Lumazine-bd_dom"/>
</dbReference>
<feature type="repeat" description="Lumazine-binding" evidence="10">
    <location>
        <begin position="97"/>
        <end position="194"/>
    </location>
</feature>
<dbReference type="SUPFAM" id="SSF63380">
    <property type="entry name" value="Riboflavin synthase domain-like"/>
    <property type="match status" value="2"/>
</dbReference>
<dbReference type="RefSeq" id="WP_284239827.1">
    <property type="nucleotide sequence ID" value="NZ_BSSQ01000014.1"/>
</dbReference>
<evidence type="ECO:0000256" key="9">
    <source>
        <dbReference type="NCBIfam" id="TIGR00187"/>
    </source>
</evidence>
<evidence type="ECO:0000256" key="4">
    <source>
        <dbReference type="ARBA" id="ARBA00012827"/>
    </source>
</evidence>
<evidence type="ECO:0000313" key="13">
    <source>
        <dbReference type="Proteomes" id="UP001157114"/>
    </source>
</evidence>
<name>A0ABQ6GDV3_9BACL</name>
<dbReference type="InterPro" id="IPR023366">
    <property type="entry name" value="ATP_synth_asu-like_sf"/>
</dbReference>
<evidence type="ECO:0000256" key="2">
    <source>
        <dbReference type="ARBA" id="ARBA00002803"/>
    </source>
</evidence>
<gene>
    <name evidence="12" type="ORF">MU1_33880</name>
</gene>
<dbReference type="Pfam" id="PF00677">
    <property type="entry name" value="Lum_binding"/>
    <property type="match status" value="2"/>
</dbReference>
<evidence type="ECO:0000256" key="3">
    <source>
        <dbReference type="ARBA" id="ARBA00004887"/>
    </source>
</evidence>
<organism evidence="12 13">
    <name type="scientific">Paenibacillus glycanilyticus</name>
    <dbReference type="NCBI Taxonomy" id="126569"/>
    <lineage>
        <taxon>Bacteria</taxon>
        <taxon>Bacillati</taxon>
        <taxon>Bacillota</taxon>
        <taxon>Bacilli</taxon>
        <taxon>Bacillales</taxon>
        <taxon>Paenibacillaceae</taxon>
        <taxon>Paenibacillus</taxon>
    </lineage>
</organism>
<dbReference type="PANTHER" id="PTHR21098">
    <property type="entry name" value="RIBOFLAVIN SYNTHASE ALPHA CHAIN"/>
    <property type="match status" value="1"/>
</dbReference>
<accession>A0ABQ6GDV3</accession>
<feature type="repeat" description="Lumazine-binding" evidence="10">
    <location>
        <begin position="1"/>
        <end position="96"/>
    </location>
</feature>
<dbReference type="NCBIfam" id="NF009566">
    <property type="entry name" value="PRK13020.1"/>
    <property type="match status" value="1"/>
</dbReference>
<dbReference type="EMBL" id="BSSQ01000014">
    <property type="protein sequence ID" value="GLX69043.1"/>
    <property type="molecule type" value="Genomic_DNA"/>
</dbReference>
<proteinExistence type="predicted"/>
<evidence type="ECO:0000256" key="6">
    <source>
        <dbReference type="ARBA" id="ARBA00022619"/>
    </source>
</evidence>
<reference evidence="12 13" key="1">
    <citation type="submission" date="2023-03" db="EMBL/GenBank/DDBJ databases">
        <title>Draft genome sequence of the bacteria which degrade cell wall of Tricholomamatutake.</title>
        <authorList>
            <person name="Konishi Y."/>
            <person name="Fukuta Y."/>
            <person name="Shirasaka N."/>
        </authorList>
    </citation>
    <scope>NUCLEOTIDE SEQUENCE [LARGE SCALE GENOMIC DNA]</scope>
    <source>
        <strain evidence="13">mu1</strain>
    </source>
</reference>
<comment type="catalytic activity">
    <reaction evidence="1">
        <text>2 6,7-dimethyl-8-(1-D-ribityl)lumazine + H(+) = 5-amino-6-(D-ribitylamino)uracil + riboflavin</text>
        <dbReference type="Rhea" id="RHEA:20772"/>
        <dbReference type="ChEBI" id="CHEBI:15378"/>
        <dbReference type="ChEBI" id="CHEBI:15934"/>
        <dbReference type="ChEBI" id="CHEBI:57986"/>
        <dbReference type="ChEBI" id="CHEBI:58201"/>
        <dbReference type="EC" id="2.5.1.9"/>
    </reaction>
</comment>
<feature type="domain" description="Lumazine-binding" evidence="11">
    <location>
        <begin position="97"/>
        <end position="194"/>
    </location>
</feature>
<dbReference type="PROSITE" id="PS51177">
    <property type="entry name" value="LUMAZINE_BIND"/>
    <property type="match status" value="2"/>
</dbReference>